<dbReference type="OrthoDB" id="9909464at2"/>
<dbReference type="AlphaFoldDB" id="A0A096CF20"/>
<evidence type="ECO:0000313" key="1">
    <source>
        <dbReference type="EMBL" id="KGF43809.1"/>
    </source>
</evidence>
<accession>A0A096CF20</accession>
<sequence>MGQKIHVEFVYDPTDGAGRWGDTSNFIKFKREIDFRPCKGDIIFLWELSDDPFVVDIIVLDFPEDNDEHRNGITAWLKPSTKNH</sequence>
<evidence type="ECO:0000313" key="2">
    <source>
        <dbReference type="Proteomes" id="UP000029525"/>
    </source>
</evidence>
<proteinExistence type="predicted"/>
<comment type="caution">
    <text evidence="1">The sequence shown here is derived from an EMBL/GenBank/DDBJ whole genome shotgun (WGS) entry which is preliminary data.</text>
</comment>
<organism evidence="1 2">
    <name type="scientific">Prevotella bivia DNF00320</name>
    <dbReference type="NCBI Taxonomy" id="1401068"/>
    <lineage>
        <taxon>Bacteria</taxon>
        <taxon>Pseudomonadati</taxon>
        <taxon>Bacteroidota</taxon>
        <taxon>Bacteroidia</taxon>
        <taxon>Bacteroidales</taxon>
        <taxon>Prevotellaceae</taxon>
        <taxon>Prevotella</taxon>
    </lineage>
</organism>
<protein>
    <submittedName>
        <fullName evidence="1">Uncharacterized protein</fullName>
    </submittedName>
</protein>
<dbReference type="Proteomes" id="UP000029525">
    <property type="component" value="Unassembled WGS sequence"/>
</dbReference>
<dbReference type="EMBL" id="JRNQ01000064">
    <property type="protein sequence ID" value="KGF43809.1"/>
    <property type="molecule type" value="Genomic_DNA"/>
</dbReference>
<reference evidence="1 2" key="1">
    <citation type="submission" date="2014-07" db="EMBL/GenBank/DDBJ databases">
        <authorList>
            <person name="McCorrison J."/>
            <person name="Sanka R."/>
            <person name="Torralba M."/>
            <person name="Gillis M."/>
            <person name="Haft D.H."/>
            <person name="Methe B."/>
            <person name="Sutton G."/>
            <person name="Nelson K.E."/>
        </authorList>
    </citation>
    <scope>NUCLEOTIDE SEQUENCE [LARGE SCALE GENOMIC DNA]</scope>
    <source>
        <strain evidence="1 2">DNF00320</strain>
    </source>
</reference>
<dbReference type="RefSeq" id="WP_036867945.1">
    <property type="nucleotide sequence ID" value="NZ_JRNQ01000064.1"/>
</dbReference>
<gene>
    <name evidence="1" type="ORF">HMPREF0647_08870</name>
</gene>
<name>A0A096CF20_9BACT</name>